<dbReference type="InterPro" id="IPR051277">
    <property type="entry name" value="SEZ6_CSMD_C4BPB_Regulators"/>
</dbReference>
<dbReference type="SUPFAM" id="SSF57535">
    <property type="entry name" value="Complement control module/SCR domain"/>
    <property type="match status" value="3"/>
</dbReference>
<keyword evidence="7" id="KW-1185">Reference proteome</keyword>
<dbReference type="Ensembl" id="ENSCSAVT00000018514.1">
    <property type="protein sequence ID" value="ENSCSAVP00000018314.1"/>
    <property type="gene ID" value="ENSCSAVG00000010757.1"/>
</dbReference>
<keyword evidence="1" id="KW-0732">Signal</keyword>
<dbReference type="GeneTree" id="ENSGT00940000165024"/>
<dbReference type="InterPro" id="IPR000436">
    <property type="entry name" value="Sushi_SCR_CCP_dom"/>
</dbReference>
<evidence type="ECO:0000313" key="6">
    <source>
        <dbReference type="Ensembl" id="ENSCSAVP00000018314.1"/>
    </source>
</evidence>
<dbReference type="CDD" id="cd00033">
    <property type="entry name" value="CCP"/>
    <property type="match status" value="3"/>
</dbReference>
<dbReference type="InterPro" id="IPR035976">
    <property type="entry name" value="Sushi/SCR/CCP_sf"/>
</dbReference>
<dbReference type="Gene3D" id="2.10.70.10">
    <property type="entry name" value="Complement Module, domain 1"/>
    <property type="match status" value="3"/>
</dbReference>
<feature type="domain" description="Sushi" evidence="5">
    <location>
        <begin position="51"/>
        <end position="114"/>
    </location>
</feature>
<accession>H2ZL48</accession>
<dbReference type="eggNOG" id="KOG4297">
    <property type="taxonomic scope" value="Eukaryota"/>
</dbReference>
<evidence type="ECO:0000256" key="1">
    <source>
        <dbReference type="ARBA" id="ARBA00022729"/>
    </source>
</evidence>
<dbReference type="Pfam" id="PF00084">
    <property type="entry name" value="Sushi"/>
    <property type="match status" value="3"/>
</dbReference>
<name>H2ZL48_CIOSA</name>
<feature type="domain" description="Sushi" evidence="5">
    <location>
        <begin position="1"/>
        <end position="50"/>
    </location>
</feature>
<comment type="caution">
    <text evidence="4">Lacks conserved residue(s) required for the propagation of feature annotation.</text>
</comment>
<proteinExistence type="predicted"/>
<keyword evidence="2" id="KW-0677">Repeat</keyword>
<dbReference type="PANTHER" id="PTHR45656:SF4">
    <property type="entry name" value="PROTEIN CBR-CLEC-78"/>
    <property type="match status" value="1"/>
</dbReference>
<evidence type="ECO:0000259" key="5">
    <source>
        <dbReference type="PROSITE" id="PS50923"/>
    </source>
</evidence>
<organism evidence="6 7">
    <name type="scientific">Ciona savignyi</name>
    <name type="common">Pacific transparent sea squirt</name>
    <dbReference type="NCBI Taxonomy" id="51511"/>
    <lineage>
        <taxon>Eukaryota</taxon>
        <taxon>Metazoa</taxon>
        <taxon>Chordata</taxon>
        <taxon>Tunicata</taxon>
        <taxon>Ascidiacea</taxon>
        <taxon>Phlebobranchia</taxon>
        <taxon>Cionidae</taxon>
        <taxon>Ciona</taxon>
    </lineage>
</organism>
<dbReference type="Proteomes" id="UP000007875">
    <property type="component" value="Unassembled WGS sequence"/>
</dbReference>
<keyword evidence="4" id="KW-0768">Sushi</keyword>
<dbReference type="HOGENOM" id="CLU_1431056_0_0_1"/>
<evidence type="ECO:0000256" key="4">
    <source>
        <dbReference type="PROSITE-ProRule" id="PRU00302"/>
    </source>
</evidence>
<evidence type="ECO:0000256" key="2">
    <source>
        <dbReference type="ARBA" id="ARBA00022737"/>
    </source>
</evidence>
<reference evidence="6" key="3">
    <citation type="submission" date="2025-09" db="UniProtKB">
        <authorList>
            <consortium name="Ensembl"/>
        </authorList>
    </citation>
    <scope>IDENTIFICATION</scope>
</reference>
<reference evidence="6" key="2">
    <citation type="submission" date="2025-08" db="UniProtKB">
        <authorList>
            <consortium name="Ensembl"/>
        </authorList>
    </citation>
    <scope>IDENTIFICATION</scope>
</reference>
<dbReference type="STRING" id="51511.ENSCSAVP00000018314"/>
<dbReference type="AlphaFoldDB" id="H2ZL48"/>
<protein>
    <recommendedName>
        <fullName evidence="5">Sushi domain-containing protein</fullName>
    </recommendedName>
</protein>
<sequence length="198" mass="20971">MSQLGNVYGGEVTFNCDVGFFVIGSSVTRCADLNNDGIGNWINQPPECDRIICPVLTPPENGIFVSTNSLEFGATLTIACFDGFHLVGNPILLCTDTNTDGVGDWNGTMPVCSQISCEEPITSPLNGGITSSPPPVWGSVTSFYCEVGFFMRGQGFVTCVDSNNDGRGEWDGSPPVCQQITCPDLSPPHNGSIPTNHG</sequence>
<keyword evidence="3" id="KW-1015">Disulfide bond</keyword>
<dbReference type="PROSITE" id="PS50923">
    <property type="entry name" value="SUSHI"/>
    <property type="match status" value="3"/>
</dbReference>
<dbReference type="SMART" id="SM00032">
    <property type="entry name" value="CCP"/>
    <property type="match status" value="3"/>
</dbReference>
<dbReference type="OMA" id="CNEVICI"/>
<feature type="domain" description="Sushi" evidence="5">
    <location>
        <begin position="115"/>
        <end position="179"/>
    </location>
</feature>
<evidence type="ECO:0000313" key="7">
    <source>
        <dbReference type="Proteomes" id="UP000007875"/>
    </source>
</evidence>
<dbReference type="InParanoid" id="H2ZL48"/>
<evidence type="ECO:0000256" key="3">
    <source>
        <dbReference type="ARBA" id="ARBA00023157"/>
    </source>
</evidence>
<dbReference type="PANTHER" id="PTHR45656">
    <property type="entry name" value="PROTEIN CBR-CLEC-78"/>
    <property type="match status" value="1"/>
</dbReference>
<reference evidence="7" key="1">
    <citation type="submission" date="2003-08" db="EMBL/GenBank/DDBJ databases">
        <authorList>
            <person name="Birren B."/>
            <person name="Nusbaum C."/>
            <person name="Abebe A."/>
            <person name="Abouelleil A."/>
            <person name="Adekoya E."/>
            <person name="Ait-zahra M."/>
            <person name="Allen N."/>
            <person name="Allen T."/>
            <person name="An P."/>
            <person name="Anderson M."/>
            <person name="Anderson S."/>
            <person name="Arachchi H."/>
            <person name="Armbruster J."/>
            <person name="Bachantsang P."/>
            <person name="Baldwin J."/>
            <person name="Barry A."/>
            <person name="Bayul T."/>
            <person name="Blitshsteyn B."/>
            <person name="Bloom T."/>
            <person name="Blye J."/>
            <person name="Boguslavskiy L."/>
            <person name="Borowsky M."/>
            <person name="Boukhgalter B."/>
            <person name="Brunache A."/>
            <person name="Butler J."/>
            <person name="Calixte N."/>
            <person name="Calvo S."/>
            <person name="Camarata J."/>
            <person name="Campo K."/>
            <person name="Chang J."/>
            <person name="Cheshatsang Y."/>
            <person name="Citroen M."/>
            <person name="Collymore A."/>
            <person name="Considine T."/>
            <person name="Cook A."/>
            <person name="Cooke P."/>
            <person name="Corum B."/>
            <person name="Cuomo C."/>
            <person name="David R."/>
            <person name="Dawoe T."/>
            <person name="Degray S."/>
            <person name="Dodge S."/>
            <person name="Dooley K."/>
            <person name="Dorje P."/>
            <person name="Dorjee K."/>
            <person name="Dorris L."/>
            <person name="Duffey N."/>
            <person name="Dupes A."/>
            <person name="Elkins T."/>
            <person name="Engels R."/>
            <person name="Erickson J."/>
            <person name="Farina A."/>
            <person name="Faro S."/>
            <person name="Ferreira P."/>
            <person name="Fischer H."/>
            <person name="Fitzgerald M."/>
            <person name="Foley K."/>
            <person name="Gage D."/>
            <person name="Galagan J."/>
            <person name="Gearin G."/>
            <person name="Gnerre S."/>
            <person name="Gnirke A."/>
            <person name="Goyette A."/>
            <person name="Graham J."/>
            <person name="Grandbois E."/>
            <person name="Gyaltsen K."/>
            <person name="Hafez N."/>
            <person name="Hagopian D."/>
            <person name="Hagos B."/>
            <person name="Hall J."/>
            <person name="Hatcher B."/>
            <person name="Heller A."/>
            <person name="Higgins H."/>
            <person name="Honan T."/>
            <person name="Horn A."/>
            <person name="Houde N."/>
            <person name="Hughes L."/>
            <person name="Hulme W."/>
            <person name="Husby E."/>
            <person name="Iliev I."/>
            <person name="Jaffe D."/>
            <person name="Jones C."/>
            <person name="Kamal M."/>
            <person name="Kamat A."/>
            <person name="Kamvysselis M."/>
            <person name="Karlsson E."/>
            <person name="Kells C."/>
            <person name="Kieu A."/>
            <person name="Kisner P."/>
            <person name="Kodira C."/>
            <person name="Kulbokas E."/>
            <person name="Labutti K."/>
            <person name="Lama D."/>
            <person name="Landers T."/>
            <person name="Leger J."/>
            <person name="Levine S."/>
            <person name="Lewis D."/>
            <person name="Lewis T."/>
            <person name="Lindblad-toh K."/>
            <person name="Liu X."/>
            <person name="Lokyitsang T."/>
            <person name="Lokyitsang Y."/>
            <person name="Lucien O."/>
            <person name="Lui A."/>
            <person name="Ma L.J."/>
            <person name="Mabbitt R."/>
            <person name="Macdonald J."/>
            <person name="Maclean C."/>
            <person name="Major J."/>
            <person name="Manning J."/>
            <person name="Marabella R."/>
            <person name="Maru K."/>
            <person name="Matthews C."/>
            <person name="Mauceli E."/>
            <person name="Mccarthy M."/>
            <person name="Mcdonough S."/>
            <person name="Mcghee T."/>
            <person name="Meldrim J."/>
            <person name="Meneus L."/>
            <person name="Mesirov J."/>
            <person name="Mihalev A."/>
            <person name="Mihova T."/>
            <person name="Mikkelsen T."/>
            <person name="Mlenga V."/>
            <person name="Moru K."/>
            <person name="Mozes J."/>
            <person name="Mulrain L."/>
            <person name="Munson G."/>
            <person name="Naylor J."/>
            <person name="Newes C."/>
            <person name="Nguyen C."/>
            <person name="Nguyen N."/>
            <person name="Nguyen T."/>
            <person name="Nicol R."/>
            <person name="Nielsen C."/>
            <person name="Nizzari M."/>
            <person name="Norbu C."/>
            <person name="Norbu N."/>
            <person name="O'donnell P."/>
            <person name="Okoawo O."/>
            <person name="O'leary S."/>
            <person name="Omotosho B."/>
            <person name="O'neill K."/>
            <person name="Osman S."/>
            <person name="Parker S."/>
            <person name="Perrin D."/>
            <person name="Phunkhang P."/>
            <person name="Piqani B."/>
            <person name="Purcell S."/>
            <person name="Rachupka T."/>
            <person name="Ramasamy U."/>
            <person name="Rameau R."/>
            <person name="Ray V."/>
            <person name="Raymond C."/>
            <person name="Retta R."/>
            <person name="Richardson S."/>
            <person name="Rise C."/>
            <person name="Rodriguez J."/>
            <person name="Rogers J."/>
            <person name="Rogov P."/>
            <person name="Rutman M."/>
            <person name="Schupbach R."/>
            <person name="Seaman C."/>
            <person name="Settipalli S."/>
            <person name="Sharpe T."/>
            <person name="Sheridan J."/>
            <person name="Sherpa N."/>
            <person name="Shi J."/>
            <person name="Smirnov S."/>
            <person name="Smith C."/>
            <person name="Sougnez C."/>
            <person name="Spencer B."/>
            <person name="Stalker J."/>
            <person name="Stange-thomann N."/>
            <person name="Stavropoulos S."/>
            <person name="Stetson K."/>
            <person name="Stone C."/>
            <person name="Stone S."/>
            <person name="Stubbs M."/>
            <person name="Talamas J."/>
            <person name="Tchuinga P."/>
            <person name="Tenzing P."/>
            <person name="Tesfaye S."/>
            <person name="Theodore J."/>
            <person name="Thoulutsang Y."/>
            <person name="Topham K."/>
            <person name="Towey S."/>
            <person name="Tsamla T."/>
            <person name="Tsomo N."/>
            <person name="Vallee D."/>
            <person name="Vassiliev H."/>
            <person name="Venkataraman V."/>
            <person name="Vinson J."/>
            <person name="Vo A."/>
            <person name="Wade C."/>
            <person name="Wang S."/>
            <person name="Wangchuk T."/>
            <person name="Wangdi T."/>
            <person name="Whittaker C."/>
            <person name="Wilkinson J."/>
            <person name="Wu Y."/>
            <person name="Wyman D."/>
            <person name="Yadav S."/>
            <person name="Yang S."/>
            <person name="Yang X."/>
            <person name="Yeager S."/>
            <person name="Yee E."/>
            <person name="Young G."/>
            <person name="Zainoun J."/>
            <person name="Zembeck L."/>
            <person name="Zimmer A."/>
            <person name="Zody M."/>
            <person name="Lander E."/>
        </authorList>
    </citation>
    <scope>NUCLEOTIDE SEQUENCE [LARGE SCALE GENOMIC DNA]</scope>
</reference>